<name>A0ABS1Z0Z9_9GAMM</name>
<dbReference type="Proteomes" id="UP000809137">
    <property type="component" value="Unassembled WGS sequence"/>
</dbReference>
<dbReference type="SUPFAM" id="SSF69118">
    <property type="entry name" value="AhpD-like"/>
    <property type="match status" value="2"/>
</dbReference>
<dbReference type="RefSeq" id="WP_039384520.1">
    <property type="nucleotide sequence ID" value="NZ_CP083448.1"/>
</dbReference>
<proteinExistence type="predicted"/>
<sequence>MEQRRFTGHNLWLYESQARPYTSTTAPLVPEAALVNDRFLLGLQQEATVLQPLFRHFQPALLAARDVSQLLFPDSLTASHTHTLTLYDRLSAALTVAQVAGVQRLCNHYSARLNPLPGPDSSRESNNRLTQMTQYARQLAMQPALINAHSLGALEAVGLTEPDIITLTQIIGFTGFQARMVAGVQALLAQPVRWIPGASVPPDACATLFAEDNLCSPGLKPLERRYASPQQLSAQADCLNDSDLEPLSWLLMYDAPVLSGLQRLKQQLMPVNPEAEALALAVSARIHGCRQRFTRYAGERREVLLADAAHNRDAVAALSGQLTRQPDRFSAAHLQPLINSGWDHTALFTLLQRVALASWEDRLTMALAETRQS</sequence>
<dbReference type="InterPro" id="IPR029032">
    <property type="entry name" value="AhpD-like"/>
</dbReference>
<evidence type="ECO:0000313" key="2">
    <source>
        <dbReference type="Proteomes" id="UP000809137"/>
    </source>
</evidence>
<dbReference type="EMBL" id="JAFCXS010000001">
    <property type="protein sequence ID" value="MBM0746059.1"/>
    <property type="molecule type" value="Genomic_DNA"/>
</dbReference>
<evidence type="ECO:0000313" key="1">
    <source>
        <dbReference type="EMBL" id="MBM0746059.1"/>
    </source>
</evidence>
<protein>
    <submittedName>
        <fullName evidence="1">Oxidoreductase</fullName>
    </submittedName>
</protein>
<organism evidence="1 2">
    <name type="scientific">Pantoea eucrina</name>
    <dbReference type="NCBI Taxonomy" id="472693"/>
    <lineage>
        <taxon>Bacteria</taxon>
        <taxon>Pseudomonadati</taxon>
        <taxon>Pseudomonadota</taxon>
        <taxon>Gammaproteobacteria</taxon>
        <taxon>Enterobacterales</taxon>
        <taxon>Erwiniaceae</taxon>
        <taxon>Pantoea</taxon>
    </lineage>
</organism>
<accession>A0ABS1Z0Z9</accession>
<gene>
    <name evidence="1" type="ORF">JJB79_01295</name>
</gene>
<dbReference type="GeneID" id="84691344"/>
<dbReference type="Gene3D" id="1.20.1290.10">
    <property type="entry name" value="AhpD-like"/>
    <property type="match status" value="1"/>
</dbReference>
<comment type="caution">
    <text evidence="1">The sequence shown here is derived from an EMBL/GenBank/DDBJ whole genome shotgun (WGS) entry which is preliminary data.</text>
</comment>
<reference evidence="1 2" key="1">
    <citation type="submission" date="2021-01" db="EMBL/GenBank/DDBJ databases">
        <title>Complete genome sequence of Pantoea eucrina OB49, a heavy metal tolerant bacterium with PGPR potential isolated from wheat in Algeria.</title>
        <authorList>
            <person name="Lekired A."/>
            <person name="Ouzari I.H."/>
        </authorList>
    </citation>
    <scope>NUCLEOTIDE SEQUENCE [LARGE SCALE GENOMIC DNA]</scope>
    <source>
        <strain evidence="1 2">OB49</strain>
    </source>
</reference>
<keyword evidence="2" id="KW-1185">Reference proteome</keyword>